<name>A0A5N5W1L9_STRMB</name>
<dbReference type="OrthoDB" id="3189549at2"/>
<dbReference type="EMBL" id="VOKX01000106">
    <property type="protein sequence ID" value="KAB7835787.1"/>
    <property type="molecule type" value="Genomic_DNA"/>
</dbReference>
<dbReference type="GO" id="GO:0051607">
    <property type="term" value="P:defense response to virus"/>
    <property type="evidence" value="ECO:0007669"/>
    <property type="project" value="UniProtKB-KW"/>
</dbReference>
<dbReference type="InterPro" id="IPR021124">
    <property type="entry name" value="CRISPR-assoc_prot_Cas5"/>
</dbReference>
<organism evidence="3 4">
    <name type="scientific">Streptomyces mobaraensis</name>
    <name type="common">Streptoverticillium mobaraense</name>
    <dbReference type="NCBI Taxonomy" id="35621"/>
    <lineage>
        <taxon>Bacteria</taxon>
        <taxon>Bacillati</taxon>
        <taxon>Actinomycetota</taxon>
        <taxon>Actinomycetes</taxon>
        <taxon>Kitasatosporales</taxon>
        <taxon>Streptomycetaceae</taxon>
        <taxon>Streptomyces</taxon>
    </lineage>
</organism>
<evidence type="ECO:0000256" key="1">
    <source>
        <dbReference type="ARBA" id="ARBA00023118"/>
    </source>
</evidence>
<dbReference type="GO" id="GO:0043571">
    <property type="term" value="P:maintenance of CRISPR repeat elements"/>
    <property type="evidence" value="ECO:0007669"/>
    <property type="project" value="InterPro"/>
</dbReference>
<dbReference type="InterPro" id="IPR013422">
    <property type="entry name" value="CRISPR-assoc_prot_Cas5_N"/>
</dbReference>
<feature type="compositionally biased region" description="Low complexity" evidence="2">
    <location>
        <begin position="95"/>
        <end position="118"/>
    </location>
</feature>
<keyword evidence="4" id="KW-1185">Reference proteome</keyword>
<dbReference type="Pfam" id="PF09704">
    <property type="entry name" value="Cas_Cas5d"/>
    <property type="match status" value="1"/>
</dbReference>
<protein>
    <submittedName>
        <fullName evidence="3">CRISPR-associated protein Cas5</fullName>
    </submittedName>
</protein>
<dbReference type="Gene3D" id="3.30.70.2660">
    <property type="match status" value="1"/>
</dbReference>
<evidence type="ECO:0000256" key="2">
    <source>
        <dbReference type="SAM" id="MobiDB-lite"/>
    </source>
</evidence>
<dbReference type="NCBIfam" id="TIGR02593">
    <property type="entry name" value="CRISPR_cas5"/>
    <property type="match status" value="1"/>
</dbReference>
<sequence length="150" mass="15389">MSVLVLAGPLQSWGSTGRHSFRDTDPHPTKSGVIGMLACALGLPRTDTAGLARTLTANPQRLHAAVAAAFPHPHPTPRRPAASCGAWTKPPPLTARRPSSLSAPPRPASPTSSNRPAGPAWPPPTTPAGTPAPTFLCWSAFGPEPGCTSA</sequence>
<accession>A0A5N5W1L9</accession>
<keyword evidence="1" id="KW-0051">Antiviral defense</keyword>
<evidence type="ECO:0000313" key="4">
    <source>
        <dbReference type="Proteomes" id="UP000327000"/>
    </source>
</evidence>
<dbReference type="Proteomes" id="UP000327000">
    <property type="component" value="Unassembled WGS sequence"/>
</dbReference>
<dbReference type="AlphaFoldDB" id="A0A5N5W1L9"/>
<comment type="caution">
    <text evidence="3">The sequence shown here is derived from an EMBL/GenBank/DDBJ whole genome shotgun (WGS) entry which is preliminary data.</text>
</comment>
<reference evidence="3 4" key="1">
    <citation type="journal article" date="2019" name="Microb. Cell Fact.">
        <title>Exploring novel herbicidin analogues by transcriptional regulator overexpression and MS/MS molecular networking.</title>
        <authorList>
            <person name="Shi Y."/>
            <person name="Gu R."/>
            <person name="Li Y."/>
            <person name="Wang X."/>
            <person name="Ren W."/>
            <person name="Li X."/>
            <person name="Wang L."/>
            <person name="Xie Y."/>
            <person name="Hong B."/>
        </authorList>
    </citation>
    <scope>NUCLEOTIDE SEQUENCE [LARGE SCALE GENOMIC DNA]</scope>
    <source>
        <strain evidence="3 4">US-43</strain>
    </source>
</reference>
<gene>
    <name evidence="3" type="primary">cas5</name>
    <name evidence="3" type="ORF">FRZ00_26605</name>
</gene>
<feature type="region of interest" description="Disordered" evidence="2">
    <location>
        <begin position="68"/>
        <end position="136"/>
    </location>
</feature>
<evidence type="ECO:0000313" key="3">
    <source>
        <dbReference type="EMBL" id="KAB7835787.1"/>
    </source>
</evidence>
<proteinExistence type="predicted"/>